<gene>
    <name evidence="1" type="ORF">BBRV_LOCUS112965</name>
</gene>
<organism evidence="1">
    <name type="scientific">Bracon brevicornis</name>
    <dbReference type="NCBI Taxonomy" id="1563983"/>
    <lineage>
        <taxon>Eukaryota</taxon>
        <taxon>Metazoa</taxon>
        <taxon>Ecdysozoa</taxon>
        <taxon>Arthropoda</taxon>
        <taxon>Hexapoda</taxon>
        <taxon>Insecta</taxon>
        <taxon>Pterygota</taxon>
        <taxon>Neoptera</taxon>
        <taxon>Endopterygota</taxon>
        <taxon>Hymenoptera</taxon>
        <taxon>Apocrita</taxon>
        <taxon>Ichneumonoidea</taxon>
        <taxon>Braconidae</taxon>
        <taxon>Braconinae</taxon>
        <taxon>Bracon</taxon>
    </lineage>
</organism>
<name>A0A6V7LSM1_9HYME</name>
<sequence length="9" mass="1065">MPALDLFMK</sequence>
<reference evidence="1" key="1">
    <citation type="submission" date="2020-07" db="EMBL/GenBank/DDBJ databases">
        <authorList>
            <person name="Ferguson B K."/>
        </authorList>
    </citation>
    <scope>NUCLEOTIDE SEQUENCE</scope>
    <source>
        <strain evidence="1">L06</strain>
    </source>
</reference>
<proteinExistence type="predicted"/>
<evidence type="ECO:0000313" key="1">
    <source>
        <dbReference type="EMBL" id="CAD1578531.1"/>
    </source>
</evidence>
<accession>A0A6V7LSM1</accession>
<protein>
    <submittedName>
        <fullName evidence="1">Uncharacterized protein</fullName>
    </submittedName>
</protein>
<dbReference type="EMBL" id="CADCXW020000344">
    <property type="protein sequence ID" value="CAD1578531.1"/>
    <property type="molecule type" value="Genomic_DNA"/>
</dbReference>